<reference evidence="1" key="1">
    <citation type="submission" date="2017-07" db="EMBL/GenBank/DDBJ databases">
        <title>Taro Niue Genome Assembly and Annotation.</title>
        <authorList>
            <person name="Atibalentja N."/>
            <person name="Keating K."/>
            <person name="Fields C.J."/>
        </authorList>
    </citation>
    <scope>NUCLEOTIDE SEQUENCE</scope>
    <source>
        <strain evidence="1">Niue_2</strain>
        <tissue evidence="1">Leaf</tissue>
    </source>
</reference>
<sequence>MLAQRPNLKARVGVLKHGLIHNHSPTSGMAGLFIFCCSSSTIIPQVALKELIETASMIGSHAGWSIVAACISCRRSSTVGYSLGLVPHLLEKWHVLFANLHCIFLVRRALAPHTKVPPPLDEREQAVTVAAWNGLVAADMAAGRTAAARVGIEPADATAEQ</sequence>
<dbReference type="AlphaFoldDB" id="A0A843U4Y9"/>
<dbReference type="Proteomes" id="UP000652761">
    <property type="component" value="Unassembled WGS sequence"/>
</dbReference>
<keyword evidence="2" id="KW-1185">Reference proteome</keyword>
<comment type="caution">
    <text evidence="1">The sequence shown here is derived from an EMBL/GenBank/DDBJ whole genome shotgun (WGS) entry which is preliminary data.</text>
</comment>
<gene>
    <name evidence="1" type="ORF">Taro_010940</name>
</gene>
<dbReference type="EMBL" id="NMUH01000404">
    <property type="protein sequence ID" value="MQL78505.1"/>
    <property type="molecule type" value="Genomic_DNA"/>
</dbReference>
<name>A0A843U4Y9_COLES</name>
<organism evidence="1 2">
    <name type="scientific">Colocasia esculenta</name>
    <name type="common">Wild taro</name>
    <name type="synonym">Arum esculentum</name>
    <dbReference type="NCBI Taxonomy" id="4460"/>
    <lineage>
        <taxon>Eukaryota</taxon>
        <taxon>Viridiplantae</taxon>
        <taxon>Streptophyta</taxon>
        <taxon>Embryophyta</taxon>
        <taxon>Tracheophyta</taxon>
        <taxon>Spermatophyta</taxon>
        <taxon>Magnoliopsida</taxon>
        <taxon>Liliopsida</taxon>
        <taxon>Araceae</taxon>
        <taxon>Aroideae</taxon>
        <taxon>Colocasieae</taxon>
        <taxon>Colocasia</taxon>
    </lineage>
</organism>
<accession>A0A843U4Y9</accession>
<evidence type="ECO:0000313" key="1">
    <source>
        <dbReference type="EMBL" id="MQL78505.1"/>
    </source>
</evidence>
<protein>
    <submittedName>
        <fullName evidence="1">Uncharacterized protein</fullName>
    </submittedName>
</protein>
<proteinExistence type="predicted"/>
<evidence type="ECO:0000313" key="2">
    <source>
        <dbReference type="Proteomes" id="UP000652761"/>
    </source>
</evidence>